<proteinExistence type="predicted"/>
<feature type="coiled-coil region" evidence="1">
    <location>
        <begin position="86"/>
        <end position="148"/>
    </location>
</feature>
<dbReference type="OrthoDB" id="1715603at2759"/>
<feature type="coiled-coil region" evidence="1">
    <location>
        <begin position="15"/>
        <end position="42"/>
    </location>
</feature>
<comment type="caution">
    <text evidence="3">The sequence shown here is derived from an EMBL/GenBank/DDBJ whole genome shotgun (WGS) entry which is preliminary data.</text>
</comment>
<feature type="non-terminal residue" evidence="3">
    <location>
        <position position="1"/>
    </location>
</feature>
<evidence type="ECO:0000313" key="3">
    <source>
        <dbReference type="EMBL" id="MBA0740074.1"/>
    </source>
</evidence>
<keyword evidence="4" id="KW-1185">Reference proteome</keyword>
<sequence>FQVKAADNRIIQEQLNRKICECEGLQETVASLKQQLSDALESQNVCSKASYSQQFVEMNRLQMDKEVAAPKEISSDLLIKTQVTEIEELKHKVVGLTESKDQLELQNHKLAEESSYAKGLASAAAVELKELSEEVAKLMNHNERLMAELAAAKNPPTQRRTSTLRNGRRESLTKRHDHVGSSSYLKRELAMSKERELSYEAAFLEKDQCEAELQRKVEESKQREAYLENELA</sequence>
<protein>
    <submittedName>
        <fullName evidence="3">Uncharacterized protein</fullName>
    </submittedName>
</protein>
<feature type="compositionally biased region" description="Polar residues" evidence="2">
    <location>
        <begin position="155"/>
        <end position="165"/>
    </location>
</feature>
<evidence type="ECO:0000313" key="4">
    <source>
        <dbReference type="Proteomes" id="UP000593579"/>
    </source>
</evidence>
<evidence type="ECO:0000256" key="2">
    <source>
        <dbReference type="SAM" id="MobiDB-lite"/>
    </source>
</evidence>
<reference evidence="3 4" key="1">
    <citation type="journal article" date="2019" name="Genome Biol. Evol.">
        <title>Insights into the evolution of the New World diploid cottons (Gossypium, subgenus Houzingenia) based on genome sequencing.</title>
        <authorList>
            <person name="Grover C.E."/>
            <person name="Arick M.A. 2nd"/>
            <person name="Thrash A."/>
            <person name="Conover J.L."/>
            <person name="Sanders W.S."/>
            <person name="Peterson D.G."/>
            <person name="Frelichowski J.E."/>
            <person name="Scheffler J.A."/>
            <person name="Scheffler B.E."/>
            <person name="Wendel J.F."/>
        </authorList>
    </citation>
    <scope>NUCLEOTIDE SEQUENCE [LARGE SCALE GENOMIC DNA]</scope>
    <source>
        <strain evidence="3">5</strain>
        <tissue evidence="3">Leaf</tissue>
    </source>
</reference>
<keyword evidence="1" id="KW-0175">Coiled coil</keyword>
<organism evidence="3 4">
    <name type="scientific">Gossypium gossypioides</name>
    <name type="common">Mexican cotton</name>
    <name type="synonym">Selera gossypioides</name>
    <dbReference type="NCBI Taxonomy" id="34282"/>
    <lineage>
        <taxon>Eukaryota</taxon>
        <taxon>Viridiplantae</taxon>
        <taxon>Streptophyta</taxon>
        <taxon>Embryophyta</taxon>
        <taxon>Tracheophyta</taxon>
        <taxon>Spermatophyta</taxon>
        <taxon>Magnoliopsida</taxon>
        <taxon>eudicotyledons</taxon>
        <taxon>Gunneridae</taxon>
        <taxon>Pentapetalae</taxon>
        <taxon>rosids</taxon>
        <taxon>malvids</taxon>
        <taxon>Malvales</taxon>
        <taxon>Malvaceae</taxon>
        <taxon>Malvoideae</taxon>
        <taxon>Gossypium</taxon>
    </lineage>
</organism>
<feature type="region of interest" description="Disordered" evidence="2">
    <location>
        <begin position="154"/>
        <end position="180"/>
    </location>
</feature>
<dbReference type="Proteomes" id="UP000593579">
    <property type="component" value="Unassembled WGS sequence"/>
</dbReference>
<dbReference type="AlphaFoldDB" id="A0A7J9BV88"/>
<feature type="non-terminal residue" evidence="3">
    <location>
        <position position="232"/>
    </location>
</feature>
<accession>A0A7J9BV88</accession>
<dbReference type="EMBL" id="JABEZY010000006">
    <property type="protein sequence ID" value="MBA0740074.1"/>
    <property type="molecule type" value="Genomic_DNA"/>
</dbReference>
<evidence type="ECO:0000256" key="1">
    <source>
        <dbReference type="SAM" id="Coils"/>
    </source>
</evidence>
<feature type="coiled-coil region" evidence="1">
    <location>
        <begin position="199"/>
        <end position="230"/>
    </location>
</feature>
<name>A0A7J9BV88_GOSGO</name>
<gene>
    <name evidence="3" type="ORF">Gogos_013297</name>
</gene>